<dbReference type="PROSITE" id="PS01228">
    <property type="entry name" value="COF_1"/>
    <property type="match status" value="1"/>
</dbReference>
<organism evidence="1 2">
    <name type="scientific">Periweissella beninensis</name>
    <dbReference type="NCBI Taxonomy" id="504936"/>
    <lineage>
        <taxon>Bacteria</taxon>
        <taxon>Bacillati</taxon>
        <taxon>Bacillota</taxon>
        <taxon>Bacilli</taxon>
        <taxon>Lactobacillales</taxon>
        <taxon>Lactobacillaceae</taxon>
        <taxon>Periweissella</taxon>
    </lineage>
</organism>
<dbReference type="Gene3D" id="3.30.1240.10">
    <property type="match status" value="1"/>
</dbReference>
<dbReference type="InterPro" id="IPR000150">
    <property type="entry name" value="Cof"/>
</dbReference>
<dbReference type="Proteomes" id="UP001057481">
    <property type="component" value="Unassembled WGS sequence"/>
</dbReference>
<dbReference type="NCBIfam" id="TIGR00099">
    <property type="entry name" value="Cof-subfamily"/>
    <property type="match status" value="1"/>
</dbReference>
<dbReference type="Gene3D" id="3.40.50.1000">
    <property type="entry name" value="HAD superfamily/HAD-like"/>
    <property type="match status" value="1"/>
</dbReference>
<dbReference type="SFLD" id="SFLDS00003">
    <property type="entry name" value="Haloacid_Dehalogenase"/>
    <property type="match status" value="1"/>
</dbReference>
<reference evidence="1" key="1">
    <citation type="submission" date="2021-04" db="EMBL/GenBank/DDBJ databases">
        <title>Taxonomic assessment of Weissella genus.</title>
        <authorList>
            <person name="Fanelli F."/>
            <person name="Chieffi D."/>
            <person name="Dell'Aquila A."/>
            <person name="Gyu-Sung C."/>
            <person name="Franz C.M.A.P."/>
            <person name="Fusco V."/>
        </authorList>
    </citation>
    <scope>NUCLEOTIDE SEQUENCE</scope>
    <source>
        <strain evidence="1">LMG 25373</strain>
    </source>
</reference>
<dbReference type="PANTHER" id="PTHR10000">
    <property type="entry name" value="PHOSPHOSERINE PHOSPHATASE"/>
    <property type="match status" value="1"/>
</dbReference>
<comment type="caution">
    <text evidence="1">The sequence shown here is derived from an EMBL/GenBank/DDBJ whole genome shotgun (WGS) entry which is preliminary data.</text>
</comment>
<dbReference type="SUPFAM" id="SSF56784">
    <property type="entry name" value="HAD-like"/>
    <property type="match status" value="1"/>
</dbReference>
<accession>A0ABT0VIF8</accession>
<dbReference type="InterPro" id="IPR023214">
    <property type="entry name" value="HAD_sf"/>
</dbReference>
<dbReference type="PROSITE" id="PS01229">
    <property type="entry name" value="COF_2"/>
    <property type="match status" value="1"/>
</dbReference>
<sequence length="272" mass="30190">MADIKLIGLDLDGTLLTSNKTITAKTTLVLKQLHAKGYHIAIMTGRPIAAIGPFIEQLGLTGPEDYSLTFNGALVLNNVTRKSIAKLTTTKAALAPLHDWLKEHHYPMDILDFDQNWQMAQMGERSVYASIMKAPLLFEYVPFSALPDRHDYAKAVVATTQPRVDQLVDTLPTAIKAQFHIVRSQPQILEFLQPILDKRVGVQALTEYFQLTPENVMVFGDAENDLGMFDYAKYPVAMANGTREAKAAAVYVTPTTNDEDGIANFLTAYFKL</sequence>
<dbReference type="PANTHER" id="PTHR10000:SF8">
    <property type="entry name" value="HAD SUPERFAMILY HYDROLASE-LIKE, TYPE 3"/>
    <property type="match status" value="1"/>
</dbReference>
<protein>
    <submittedName>
        <fullName evidence="1">HAD family phosphatase</fullName>
    </submittedName>
</protein>
<dbReference type="NCBIfam" id="TIGR01484">
    <property type="entry name" value="HAD-SF-IIB"/>
    <property type="match status" value="1"/>
</dbReference>
<evidence type="ECO:0000313" key="1">
    <source>
        <dbReference type="EMBL" id="MCM2437622.1"/>
    </source>
</evidence>
<dbReference type="InterPro" id="IPR036412">
    <property type="entry name" value="HAD-like_sf"/>
</dbReference>
<gene>
    <name evidence="1" type="ORF">KAK10_06840</name>
</gene>
<name>A0ABT0VIF8_9LACO</name>
<dbReference type="InterPro" id="IPR006379">
    <property type="entry name" value="HAD-SF_hydro_IIB"/>
</dbReference>
<dbReference type="SFLD" id="SFLDG01140">
    <property type="entry name" value="C2.B:_Phosphomannomutase_and_P"/>
    <property type="match status" value="1"/>
</dbReference>
<dbReference type="EMBL" id="JAGMVS010000066">
    <property type="protein sequence ID" value="MCM2437622.1"/>
    <property type="molecule type" value="Genomic_DNA"/>
</dbReference>
<evidence type="ECO:0000313" key="2">
    <source>
        <dbReference type="Proteomes" id="UP001057481"/>
    </source>
</evidence>
<keyword evidence="2" id="KW-1185">Reference proteome</keyword>
<proteinExistence type="predicted"/>
<dbReference type="Pfam" id="PF08282">
    <property type="entry name" value="Hydrolase_3"/>
    <property type="match status" value="1"/>
</dbReference>
<dbReference type="RefSeq" id="WP_205143319.1">
    <property type="nucleotide sequence ID" value="NZ_JAFBDN010000005.1"/>
</dbReference>
<dbReference type="CDD" id="cd07516">
    <property type="entry name" value="HAD_Pase"/>
    <property type="match status" value="1"/>
</dbReference>